<dbReference type="Pfam" id="PF00069">
    <property type="entry name" value="Pkinase"/>
    <property type="match status" value="1"/>
</dbReference>
<dbReference type="GO" id="GO:0005524">
    <property type="term" value="F:ATP binding"/>
    <property type="evidence" value="ECO:0007669"/>
    <property type="project" value="UniProtKB-UniRule"/>
</dbReference>
<protein>
    <recommendedName>
        <fullName evidence="1">non-specific serine/threonine protein kinase</fullName>
        <ecNumber evidence="1">2.7.11.1</ecNumber>
    </recommendedName>
</protein>
<evidence type="ECO:0000256" key="9">
    <source>
        <dbReference type="PROSITE-ProRule" id="PRU10141"/>
    </source>
</evidence>
<gene>
    <name evidence="12" type="ORF">CLIB1423_18S02872</name>
</gene>
<dbReference type="EC" id="2.7.11.1" evidence="1"/>
<name>A0A9P0W0L6_9ASCO</name>
<dbReference type="Gene3D" id="1.10.510.10">
    <property type="entry name" value="Transferase(Phosphotransferase) domain 1"/>
    <property type="match status" value="2"/>
</dbReference>
<feature type="compositionally biased region" description="Polar residues" evidence="10">
    <location>
        <begin position="155"/>
        <end position="167"/>
    </location>
</feature>
<evidence type="ECO:0000256" key="4">
    <source>
        <dbReference type="ARBA" id="ARBA00022741"/>
    </source>
</evidence>
<evidence type="ECO:0000256" key="6">
    <source>
        <dbReference type="ARBA" id="ARBA00022840"/>
    </source>
</evidence>
<evidence type="ECO:0000256" key="1">
    <source>
        <dbReference type="ARBA" id="ARBA00012513"/>
    </source>
</evidence>
<feature type="compositionally biased region" description="Acidic residues" evidence="10">
    <location>
        <begin position="557"/>
        <end position="568"/>
    </location>
</feature>
<dbReference type="OrthoDB" id="6513151at2759"/>
<comment type="caution">
    <text evidence="12">The sequence shown here is derived from an EMBL/GenBank/DDBJ whole genome shotgun (WGS) entry which is preliminary data.</text>
</comment>
<dbReference type="PROSITE" id="PS00108">
    <property type="entry name" value="PROTEIN_KINASE_ST"/>
    <property type="match status" value="1"/>
</dbReference>
<dbReference type="InterPro" id="IPR017441">
    <property type="entry name" value="Protein_kinase_ATP_BS"/>
</dbReference>
<dbReference type="Proteomes" id="UP000837801">
    <property type="component" value="Unassembled WGS sequence"/>
</dbReference>
<dbReference type="PANTHER" id="PTHR24343">
    <property type="entry name" value="SERINE/THREONINE KINASE"/>
    <property type="match status" value="1"/>
</dbReference>
<dbReference type="PROSITE" id="PS00107">
    <property type="entry name" value="PROTEIN_KINASE_ATP"/>
    <property type="match status" value="1"/>
</dbReference>
<comment type="catalytic activity">
    <reaction evidence="7">
        <text>L-threonyl-[protein] + ATP = O-phospho-L-threonyl-[protein] + ADP + H(+)</text>
        <dbReference type="Rhea" id="RHEA:46608"/>
        <dbReference type="Rhea" id="RHEA-COMP:11060"/>
        <dbReference type="Rhea" id="RHEA-COMP:11605"/>
        <dbReference type="ChEBI" id="CHEBI:15378"/>
        <dbReference type="ChEBI" id="CHEBI:30013"/>
        <dbReference type="ChEBI" id="CHEBI:30616"/>
        <dbReference type="ChEBI" id="CHEBI:61977"/>
        <dbReference type="ChEBI" id="CHEBI:456216"/>
        <dbReference type="EC" id="2.7.11.1"/>
    </reaction>
</comment>
<dbReference type="SMART" id="SM00220">
    <property type="entry name" value="S_TKc"/>
    <property type="match status" value="1"/>
</dbReference>
<sequence length="750" mass="82686">MKLFSHFKHPSGEDHLEPSTSNASNSRKFLGFHIGKHDSSDSLTSPTLTNSSSDAHQHQHQQYQQHPHEVNSPATQTQSHNQAGSQSFGAEKGTGALHNSLPSSSSIASGNPKPSIHSPVPVSQVYPDENHTFMKSNSMVELKRFFKPTKKNSISRKQNEGQYTKNIHSPPPLANGTAAAAGAAGIAPGVTGSPGSNLGALSSAGNSSTHLALHNREQSSTSLANLINQTSSQLLHNASHSNGSSSTKDPFTDDDSPLVKKYGKLEKELGSGAGGSVRLIIRPSDQKTFAVKEFRPRRNTESLKDYTRKCTAEYCIGSTLKHANIIKTIDIIHENNRYFEIMEYAPIDFFAVVMSGEMSRQEINCCLKQILEGVSYLHSLGLAHRDLKLDNCVLTTDGILKIIDFGSAVIFKYPFDQYGGKENIHLSHGIVGSDPYLAPEVLKNPNSYNPSPVDLWSIAIIYCCMTLKRFPWKIPNAEKDNSFKLFSMEDDNWHDYNLSNECHKLLLQQRKLKNLIVRSNKKRKMLEEEGANGTGEASEGTEEEESKGGNHPVEASEGGDQEATEPDGNEGKAVNMKEKQSLASLEQLSDEQIHDITLQLAAIDAKLDDYENIKTEMKAKFSEQKKQQLHSVPQSPSGGEDNANPGDKKKSSHHKQIHGPYRLMRLLPHASRPVIFKMLQIDPRKRATMEEIMSDEWIKDIKSCTIRKGGNGIGLNGELDGETEEEEIVEHGSPPHKHTIVNDNAAEEAE</sequence>
<feature type="compositionally biased region" description="Polar residues" evidence="10">
    <location>
        <begin position="18"/>
        <end position="27"/>
    </location>
</feature>
<dbReference type="GO" id="GO:0030447">
    <property type="term" value="P:filamentous growth"/>
    <property type="evidence" value="ECO:0007669"/>
    <property type="project" value="UniProtKB-ARBA"/>
</dbReference>
<reference evidence="12" key="1">
    <citation type="submission" date="2022-03" db="EMBL/GenBank/DDBJ databases">
        <authorList>
            <person name="Legras J.-L."/>
            <person name="Devillers H."/>
            <person name="Grondin C."/>
        </authorList>
    </citation>
    <scope>NUCLEOTIDE SEQUENCE</scope>
    <source>
        <strain evidence="12">CLIB 1423</strain>
    </source>
</reference>
<evidence type="ECO:0000313" key="12">
    <source>
        <dbReference type="EMBL" id="CAH2354751.1"/>
    </source>
</evidence>
<dbReference type="PANTHER" id="PTHR24343:SF137">
    <property type="entry name" value="SERINE_THREONINE-PROTEIN KINASE HRK1"/>
    <property type="match status" value="1"/>
</dbReference>
<comment type="catalytic activity">
    <reaction evidence="8">
        <text>L-seryl-[protein] + ATP = O-phospho-L-seryl-[protein] + ADP + H(+)</text>
        <dbReference type="Rhea" id="RHEA:17989"/>
        <dbReference type="Rhea" id="RHEA-COMP:9863"/>
        <dbReference type="Rhea" id="RHEA-COMP:11604"/>
        <dbReference type="ChEBI" id="CHEBI:15378"/>
        <dbReference type="ChEBI" id="CHEBI:29999"/>
        <dbReference type="ChEBI" id="CHEBI:30616"/>
        <dbReference type="ChEBI" id="CHEBI:83421"/>
        <dbReference type="ChEBI" id="CHEBI:456216"/>
        <dbReference type="EC" id="2.7.11.1"/>
    </reaction>
</comment>
<evidence type="ECO:0000256" key="7">
    <source>
        <dbReference type="ARBA" id="ARBA00047899"/>
    </source>
</evidence>
<feature type="binding site" evidence="9">
    <location>
        <position position="292"/>
    </location>
    <ligand>
        <name>ATP</name>
        <dbReference type="ChEBI" id="CHEBI:30616"/>
    </ligand>
</feature>
<evidence type="ECO:0000313" key="13">
    <source>
        <dbReference type="Proteomes" id="UP000837801"/>
    </source>
</evidence>
<evidence type="ECO:0000256" key="10">
    <source>
        <dbReference type="SAM" id="MobiDB-lite"/>
    </source>
</evidence>
<dbReference type="InterPro" id="IPR011009">
    <property type="entry name" value="Kinase-like_dom_sf"/>
</dbReference>
<evidence type="ECO:0000259" key="11">
    <source>
        <dbReference type="PROSITE" id="PS50011"/>
    </source>
</evidence>
<keyword evidence="6 9" id="KW-0067">ATP-binding</keyword>
<dbReference type="AlphaFoldDB" id="A0A9P0W0L6"/>
<organism evidence="12 13">
    <name type="scientific">[Candida] railenensis</name>
    <dbReference type="NCBI Taxonomy" id="45579"/>
    <lineage>
        <taxon>Eukaryota</taxon>
        <taxon>Fungi</taxon>
        <taxon>Dikarya</taxon>
        <taxon>Ascomycota</taxon>
        <taxon>Saccharomycotina</taxon>
        <taxon>Pichiomycetes</taxon>
        <taxon>Debaryomycetaceae</taxon>
        <taxon>Kurtzmaniella</taxon>
    </lineage>
</organism>
<dbReference type="InterPro" id="IPR000719">
    <property type="entry name" value="Prot_kinase_dom"/>
</dbReference>
<feature type="region of interest" description="Disordered" evidence="10">
    <location>
        <begin position="621"/>
        <end position="659"/>
    </location>
</feature>
<keyword evidence="3" id="KW-0808">Transferase</keyword>
<dbReference type="PROSITE" id="PS50011">
    <property type="entry name" value="PROTEIN_KINASE_DOM"/>
    <property type="match status" value="1"/>
</dbReference>
<dbReference type="GO" id="GO:0004674">
    <property type="term" value="F:protein serine/threonine kinase activity"/>
    <property type="evidence" value="ECO:0007669"/>
    <property type="project" value="UniProtKB-KW"/>
</dbReference>
<keyword evidence="13" id="KW-1185">Reference proteome</keyword>
<proteinExistence type="predicted"/>
<feature type="region of interest" description="Disordered" evidence="10">
    <location>
        <begin position="728"/>
        <end position="750"/>
    </location>
</feature>
<feature type="region of interest" description="Disordered" evidence="10">
    <location>
        <begin position="236"/>
        <end position="257"/>
    </location>
</feature>
<feature type="region of interest" description="Disordered" evidence="10">
    <location>
        <begin position="149"/>
        <end position="178"/>
    </location>
</feature>
<feature type="region of interest" description="Disordered" evidence="10">
    <location>
        <begin position="525"/>
        <end position="572"/>
    </location>
</feature>
<evidence type="ECO:0000256" key="3">
    <source>
        <dbReference type="ARBA" id="ARBA00022679"/>
    </source>
</evidence>
<feature type="compositionally biased region" description="Polar residues" evidence="10">
    <location>
        <begin position="236"/>
        <end position="249"/>
    </location>
</feature>
<feature type="domain" description="Protein kinase" evidence="11">
    <location>
        <begin position="263"/>
        <end position="698"/>
    </location>
</feature>
<evidence type="ECO:0000256" key="2">
    <source>
        <dbReference type="ARBA" id="ARBA00022527"/>
    </source>
</evidence>
<feature type="compositionally biased region" description="Polar residues" evidence="10">
    <location>
        <begin position="100"/>
        <end position="109"/>
    </location>
</feature>
<dbReference type="GO" id="GO:0005829">
    <property type="term" value="C:cytosol"/>
    <property type="evidence" value="ECO:0007669"/>
    <property type="project" value="TreeGrafter"/>
</dbReference>
<dbReference type="SUPFAM" id="SSF56112">
    <property type="entry name" value="Protein kinase-like (PK-like)"/>
    <property type="match status" value="1"/>
</dbReference>
<evidence type="ECO:0000256" key="8">
    <source>
        <dbReference type="ARBA" id="ARBA00048679"/>
    </source>
</evidence>
<feature type="compositionally biased region" description="Low complexity" evidence="10">
    <location>
        <begin position="41"/>
        <end position="65"/>
    </location>
</feature>
<keyword evidence="5 12" id="KW-0418">Kinase</keyword>
<accession>A0A9P0W0L6</accession>
<dbReference type="EMBL" id="CAKXYY010000018">
    <property type="protein sequence ID" value="CAH2354751.1"/>
    <property type="molecule type" value="Genomic_DNA"/>
</dbReference>
<dbReference type="InterPro" id="IPR008271">
    <property type="entry name" value="Ser/Thr_kinase_AS"/>
</dbReference>
<feature type="region of interest" description="Disordered" evidence="10">
    <location>
        <begin position="1"/>
        <end position="123"/>
    </location>
</feature>
<keyword evidence="2" id="KW-0723">Serine/threonine-protein kinase</keyword>
<feature type="compositionally biased region" description="Polar residues" evidence="10">
    <location>
        <begin position="72"/>
        <end position="88"/>
    </location>
</feature>
<keyword evidence="4 9" id="KW-0547">Nucleotide-binding</keyword>
<evidence type="ECO:0000256" key="5">
    <source>
        <dbReference type="ARBA" id="ARBA00022777"/>
    </source>
</evidence>